<dbReference type="GO" id="GO:0005886">
    <property type="term" value="C:plasma membrane"/>
    <property type="evidence" value="ECO:0007669"/>
    <property type="project" value="UniProtKB-SubCell"/>
</dbReference>
<accession>A0A9J6GI88</accession>
<proteinExistence type="predicted"/>
<dbReference type="SUPFAM" id="SSF53850">
    <property type="entry name" value="Periplasmic binding protein-like II"/>
    <property type="match status" value="1"/>
</dbReference>
<dbReference type="EMBL" id="JABSTR010000006">
    <property type="protein sequence ID" value="KAH9374076.1"/>
    <property type="molecule type" value="Genomic_DNA"/>
</dbReference>
<evidence type="ECO:0000256" key="7">
    <source>
        <dbReference type="ARBA" id="ARBA00023180"/>
    </source>
</evidence>
<evidence type="ECO:0000256" key="4">
    <source>
        <dbReference type="ARBA" id="ARBA00022989"/>
    </source>
</evidence>
<keyword evidence="5 9" id="KW-0472">Membrane</keyword>
<dbReference type="OrthoDB" id="6490903at2759"/>
<evidence type="ECO:0000256" key="1">
    <source>
        <dbReference type="ARBA" id="ARBA00004651"/>
    </source>
</evidence>
<evidence type="ECO:0000256" key="9">
    <source>
        <dbReference type="SAM" id="Phobius"/>
    </source>
</evidence>
<reference evidence="10 11" key="1">
    <citation type="journal article" date="2020" name="Cell">
        <title>Large-Scale Comparative Analyses of Tick Genomes Elucidate Their Genetic Diversity and Vector Capacities.</title>
        <authorList>
            <consortium name="Tick Genome and Microbiome Consortium (TIGMIC)"/>
            <person name="Jia N."/>
            <person name="Wang J."/>
            <person name="Shi W."/>
            <person name="Du L."/>
            <person name="Sun Y."/>
            <person name="Zhan W."/>
            <person name="Jiang J.F."/>
            <person name="Wang Q."/>
            <person name="Zhang B."/>
            <person name="Ji P."/>
            <person name="Bell-Sakyi L."/>
            <person name="Cui X.M."/>
            <person name="Yuan T.T."/>
            <person name="Jiang B.G."/>
            <person name="Yang W.F."/>
            <person name="Lam T.T."/>
            <person name="Chang Q.C."/>
            <person name="Ding S.J."/>
            <person name="Wang X.J."/>
            <person name="Zhu J.G."/>
            <person name="Ruan X.D."/>
            <person name="Zhao L."/>
            <person name="Wei J.T."/>
            <person name="Ye R.Z."/>
            <person name="Que T.C."/>
            <person name="Du C.H."/>
            <person name="Zhou Y.H."/>
            <person name="Cheng J.X."/>
            <person name="Dai P.F."/>
            <person name="Guo W.B."/>
            <person name="Han X.H."/>
            <person name="Huang E.J."/>
            <person name="Li L.F."/>
            <person name="Wei W."/>
            <person name="Gao Y.C."/>
            <person name="Liu J.Z."/>
            <person name="Shao H.Z."/>
            <person name="Wang X."/>
            <person name="Wang C.C."/>
            <person name="Yang T.C."/>
            <person name="Huo Q.B."/>
            <person name="Li W."/>
            <person name="Chen H.Y."/>
            <person name="Chen S.E."/>
            <person name="Zhou L.G."/>
            <person name="Ni X.B."/>
            <person name="Tian J.H."/>
            <person name="Sheng Y."/>
            <person name="Liu T."/>
            <person name="Pan Y.S."/>
            <person name="Xia L.Y."/>
            <person name="Li J."/>
            <person name="Zhao F."/>
            <person name="Cao W.C."/>
        </authorList>
    </citation>
    <scope>NUCLEOTIDE SEQUENCE [LARGE SCALE GENOMIC DNA]</scope>
    <source>
        <strain evidence="10">HaeL-2018</strain>
    </source>
</reference>
<dbReference type="PANTHER" id="PTHR42643:SF38">
    <property type="entry name" value="IONOTROPIC RECEPTOR 100A"/>
    <property type="match status" value="1"/>
</dbReference>
<dbReference type="OMA" id="WETYENT"/>
<keyword evidence="4 9" id="KW-1133">Transmembrane helix</keyword>
<feature type="compositionally biased region" description="Low complexity" evidence="8">
    <location>
        <begin position="344"/>
        <end position="354"/>
    </location>
</feature>
<gene>
    <name evidence="10" type="ORF">HPB48_005345</name>
</gene>
<evidence type="ECO:0000313" key="11">
    <source>
        <dbReference type="Proteomes" id="UP000821853"/>
    </source>
</evidence>
<evidence type="ECO:0000256" key="2">
    <source>
        <dbReference type="ARBA" id="ARBA00022475"/>
    </source>
</evidence>
<dbReference type="PROSITE" id="PS51257">
    <property type="entry name" value="PROKAR_LIPOPROTEIN"/>
    <property type="match status" value="1"/>
</dbReference>
<keyword evidence="11" id="KW-1185">Reference proteome</keyword>
<protein>
    <recommendedName>
        <fullName evidence="12">Ionotropic receptor</fullName>
    </recommendedName>
</protein>
<dbReference type="Proteomes" id="UP000821853">
    <property type="component" value="Chromosome 4"/>
</dbReference>
<name>A0A9J6GI88_HAELO</name>
<keyword evidence="3 9" id="KW-0812">Transmembrane</keyword>
<keyword evidence="7" id="KW-0325">Glycoprotein</keyword>
<sequence>MFRSTTNHLAQRSALKEYKIAHVTSPLSQFTASCNRNKREALAALVSFNECIHAHTPSAAKDVDLAAAPLLLRYDRAEVVTFTPGLFTSYAGVIAVAGEPSLNAFSYAFVFEWKLKASMAVKTEPYRFQSVDEVALQPALRPLIWKDTIFEAYIKTSSRPSLRALTQQAYRHNGFLPITEMFSPASSEQLYSGRAVIVSDSHVTMHMLAQQCRLTGGNLYLAPELLFSRFCGPATAKHLPPALQRRIDSKVRAMVDSGLNVKWYSDSLREWQRCRAMQGADSSQDFSYRALQFKHTAAVFALWAMTAALSLLVFGIELCVHGNRAHVRLAHIGARRRARHAERAPGGSPSSRSRGVLRIQETS</sequence>
<dbReference type="VEuPathDB" id="VectorBase:HLOH_061246"/>
<evidence type="ECO:0000256" key="8">
    <source>
        <dbReference type="SAM" id="MobiDB-lite"/>
    </source>
</evidence>
<evidence type="ECO:0000256" key="5">
    <source>
        <dbReference type="ARBA" id="ARBA00023136"/>
    </source>
</evidence>
<keyword evidence="6" id="KW-0675">Receptor</keyword>
<comment type="caution">
    <text evidence="10">The sequence shown here is derived from an EMBL/GenBank/DDBJ whole genome shotgun (WGS) entry which is preliminary data.</text>
</comment>
<dbReference type="PANTHER" id="PTHR42643">
    <property type="entry name" value="IONOTROPIC RECEPTOR 20A-RELATED"/>
    <property type="match status" value="1"/>
</dbReference>
<evidence type="ECO:0008006" key="12">
    <source>
        <dbReference type="Google" id="ProtNLM"/>
    </source>
</evidence>
<evidence type="ECO:0000256" key="6">
    <source>
        <dbReference type="ARBA" id="ARBA00023170"/>
    </source>
</evidence>
<keyword evidence="2" id="KW-1003">Cell membrane</keyword>
<dbReference type="AlphaFoldDB" id="A0A9J6GI88"/>
<evidence type="ECO:0000313" key="10">
    <source>
        <dbReference type="EMBL" id="KAH9374076.1"/>
    </source>
</evidence>
<organism evidence="10 11">
    <name type="scientific">Haemaphysalis longicornis</name>
    <name type="common">Bush tick</name>
    <dbReference type="NCBI Taxonomy" id="44386"/>
    <lineage>
        <taxon>Eukaryota</taxon>
        <taxon>Metazoa</taxon>
        <taxon>Ecdysozoa</taxon>
        <taxon>Arthropoda</taxon>
        <taxon>Chelicerata</taxon>
        <taxon>Arachnida</taxon>
        <taxon>Acari</taxon>
        <taxon>Parasitiformes</taxon>
        <taxon>Ixodida</taxon>
        <taxon>Ixodoidea</taxon>
        <taxon>Ixodidae</taxon>
        <taxon>Haemaphysalinae</taxon>
        <taxon>Haemaphysalis</taxon>
    </lineage>
</organism>
<feature type="region of interest" description="Disordered" evidence="8">
    <location>
        <begin position="338"/>
        <end position="363"/>
    </location>
</feature>
<evidence type="ECO:0000256" key="3">
    <source>
        <dbReference type="ARBA" id="ARBA00022692"/>
    </source>
</evidence>
<dbReference type="InterPro" id="IPR052192">
    <property type="entry name" value="Insect_Ionotropic_Sensory_Rcpt"/>
</dbReference>
<feature type="transmembrane region" description="Helical" evidence="9">
    <location>
        <begin position="297"/>
        <end position="320"/>
    </location>
</feature>
<comment type="subcellular location">
    <subcellularLocation>
        <location evidence="1">Cell membrane</location>
        <topology evidence="1">Multi-pass membrane protein</topology>
    </subcellularLocation>
</comment>